<feature type="domain" description="Outer membrane protein beta-barrel" evidence="1">
    <location>
        <begin position="27"/>
        <end position="172"/>
    </location>
</feature>
<sequence length="198" mass="22319">MNHTDTIIMKKLLLTLLLIMGISQSYAQKKQRILTPGVRGGWNFSSVVNSGGDSRTNFYVGVQLPIRLAKFYSLQPELVYSRQGADNIVDRIYYENGHGRSVDLKMGYIDINVINKFHFGRLNLQVGPGIAIQAHNNVSEMTPVDLTINLGVGIDITKRIGIEARWMPGLIGINDYYYDSDNGEMRNNILQVGAYFRF</sequence>
<dbReference type="RefSeq" id="WP_006260471.1">
    <property type="nucleotide sequence ID" value="NZ_JACXZD010000001.1"/>
</dbReference>
<organism evidence="2 3">
    <name type="scientific">Myroides odoratimimus</name>
    <dbReference type="NCBI Taxonomy" id="76832"/>
    <lineage>
        <taxon>Bacteria</taxon>
        <taxon>Pseudomonadati</taxon>
        <taxon>Bacteroidota</taxon>
        <taxon>Flavobacteriia</taxon>
        <taxon>Flavobacteriales</taxon>
        <taxon>Flavobacteriaceae</taxon>
        <taxon>Myroides</taxon>
    </lineage>
</organism>
<dbReference type="InterPro" id="IPR011250">
    <property type="entry name" value="OMP/PagP_B-barrel"/>
</dbReference>
<protein>
    <recommendedName>
        <fullName evidence="1">Outer membrane protein beta-barrel domain-containing protein</fullName>
    </recommendedName>
</protein>
<dbReference type="EMBL" id="CP013690">
    <property type="protein sequence ID" value="ALU25613.1"/>
    <property type="molecule type" value="Genomic_DNA"/>
</dbReference>
<gene>
    <name evidence="2" type="ORF">AS202_05455</name>
</gene>
<accession>A0AAI8C3R9</accession>
<evidence type="ECO:0000313" key="2">
    <source>
        <dbReference type="EMBL" id="ALU25613.1"/>
    </source>
</evidence>
<reference evidence="2 3" key="1">
    <citation type="journal article" date="2016" name="J. Zhejiang Univ. Sci. B">
        <title>Antibiotic resistance mechanisms of Myroides sp.</title>
        <authorList>
            <person name="Hu S."/>
            <person name="Yuan S."/>
            <person name="Qu H."/>
            <person name="Jiang T."/>
            <person name="Zhou Y."/>
            <person name="Wang M."/>
            <person name="Ming D."/>
        </authorList>
    </citation>
    <scope>NUCLEOTIDE SEQUENCE [LARGE SCALE GENOMIC DNA]</scope>
    <source>
        <strain evidence="2 3">PR63039</strain>
    </source>
</reference>
<dbReference type="AlphaFoldDB" id="A0AAI8C3R9"/>
<proteinExistence type="predicted"/>
<dbReference type="Pfam" id="PF13568">
    <property type="entry name" value="OMP_b-brl_2"/>
    <property type="match status" value="1"/>
</dbReference>
<dbReference type="SUPFAM" id="SSF56925">
    <property type="entry name" value="OMPA-like"/>
    <property type="match status" value="1"/>
</dbReference>
<dbReference type="Proteomes" id="UP000069030">
    <property type="component" value="Chromosome"/>
</dbReference>
<dbReference type="KEGG" id="mod:AS202_05455"/>
<name>A0AAI8C3R9_9FLAO</name>
<evidence type="ECO:0000313" key="3">
    <source>
        <dbReference type="Proteomes" id="UP000069030"/>
    </source>
</evidence>
<evidence type="ECO:0000259" key="1">
    <source>
        <dbReference type="Pfam" id="PF13568"/>
    </source>
</evidence>
<dbReference type="InterPro" id="IPR025665">
    <property type="entry name" value="Beta-barrel_OMP_2"/>
</dbReference>